<dbReference type="InterPro" id="IPR000014">
    <property type="entry name" value="PAS"/>
</dbReference>
<dbReference type="SUPFAM" id="SSF141868">
    <property type="entry name" value="EAL domain-like"/>
    <property type="match status" value="1"/>
</dbReference>
<evidence type="ECO:0000259" key="4">
    <source>
        <dbReference type="PROSITE" id="PS50887"/>
    </source>
</evidence>
<dbReference type="OrthoDB" id="9787514at2"/>
<dbReference type="Pfam" id="PF00990">
    <property type="entry name" value="GGDEF"/>
    <property type="match status" value="1"/>
</dbReference>
<gene>
    <name evidence="5" type="ORF">FGL86_00770</name>
</gene>
<dbReference type="Pfam" id="PF14827">
    <property type="entry name" value="dCache_3"/>
    <property type="match status" value="1"/>
</dbReference>
<proteinExistence type="predicted"/>
<feature type="domain" description="PAS" evidence="2">
    <location>
        <begin position="402"/>
        <end position="447"/>
    </location>
</feature>
<dbReference type="Gene3D" id="3.20.20.450">
    <property type="entry name" value="EAL domain"/>
    <property type="match status" value="1"/>
</dbReference>
<organism evidence="5 6">
    <name type="scientific">Pistricoccus aurantiacus</name>
    <dbReference type="NCBI Taxonomy" id="1883414"/>
    <lineage>
        <taxon>Bacteria</taxon>
        <taxon>Pseudomonadati</taxon>
        <taxon>Pseudomonadota</taxon>
        <taxon>Gammaproteobacteria</taxon>
        <taxon>Oceanospirillales</taxon>
        <taxon>Halomonadaceae</taxon>
        <taxon>Pistricoccus</taxon>
    </lineage>
</organism>
<keyword evidence="1" id="KW-0472">Membrane</keyword>
<dbReference type="CDD" id="cd01948">
    <property type="entry name" value="EAL"/>
    <property type="match status" value="1"/>
</dbReference>
<keyword evidence="6" id="KW-1185">Reference proteome</keyword>
<dbReference type="PANTHER" id="PTHR44757:SF2">
    <property type="entry name" value="BIOFILM ARCHITECTURE MAINTENANCE PROTEIN MBAA"/>
    <property type="match status" value="1"/>
</dbReference>
<dbReference type="PANTHER" id="PTHR44757">
    <property type="entry name" value="DIGUANYLATE CYCLASE DGCP"/>
    <property type="match status" value="1"/>
</dbReference>
<keyword evidence="1" id="KW-0812">Transmembrane</keyword>
<dbReference type="EMBL" id="CP042382">
    <property type="protein sequence ID" value="QEA37741.1"/>
    <property type="molecule type" value="Genomic_DNA"/>
</dbReference>
<evidence type="ECO:0000259" key="2">
    <source>
        <dbReference type="PROSITE" id="PS50112"/>
    </source>
</evidence>
<dbReference type="InterPro" id="IPR035965">
    <property type="entry name" value="PAS-like_dom_sf"/>
</dbReference>
<dbReference type="SUPFAM" id="SSF55785">
    <property type="entry name" value="PYP-like sensor domain (PAS domain)"/>
    <property type="match status" value="1"/>
</dbReference>
<dbReference type="Pfam" id="PF00563">
    <property type="entry name" value="EAL"/>
    <property type="match status" value="1"/>
</dbReference>
<dbReference type="InterPro" id="IPR001633">
    <property type="entry name" value="EAL_dom"/>
</dbReference>
<evidence type="ECO:0000256" key="1">
    <source>
        <dbReference type="SAM" id="Phobius"/>
    </source>
</evidence>
<dbReference type="InterPro" id="IPR043128">
    <property type="entry name" value="Rev_trsase/Diguanyl_cyclase"/>
</dbReference>
<dbReference type="SMART" id="SM00052">
    <property type="entry name" value="EAL"/>
    <property type="match status" value="1"/>
</dbReference>
<dbReference type="SMART" id="SM00267">
    <property type="entry name" value="GGDEF"/>
    <property type="match status" value="1"/>
</dbReference>
<evidence type="ECO:0000313" key="5">
    <source>
        <dbReference type="EMBL" id="QEA37741.1"/>
    </source>
</evidence>
<dbReference type="InterPro" id="IPR035919">
    <property type="entry name" value="EAL_sf"/>
</dbReference>
<protein>
    <submittedName>
        <fullName evidence="5">EAL domain-containing protein</fullName>
    </submittedName>
</protein>
<dbReference type="InterPro" id="IPR029787">
    <property type="entry name" value="Nucleotide_cyclase"/>
</dbReference>
<dbReference type="NCBIfam" id="TIGR00254">
    <property type="entry name" value="GGDEF"/>
    <property type="match status" value="1"/>
</dbReference>
<dbReference type="Gene3D" id="3.30.450.20">
    <property type="entry name" value="PAS domain"/>
    <property type="match status" value="1"/>
</dbReference>
<dbReference type="PROSITE" id="PS50112">
    <property type="entry name" value="PAS"/>
    <property type="match status" value="1"/>
</dbReference>
<dbReference type="PROSITE" id="PS50883">
    <property type="entry name" value="EAL"/>
    <property type="match status" value="1"/>
</dbReference>
<dbReference type="CDD" id="cd01949">
    <property type="entry name" value="GGDEF"/>
    <property type="match status" value="1"/>
</dbReference>
<dbReference type="InterPro" id="IPR052155">
    <property type="entry name" value="Biofilm_reg_signaling"/>
</dbReference>
<feature type="transmembrane region" description="Helical" evidence="1">
    <location>
        <begin position="305"/>
        <end position="325"/>
    </location>
</feature>
<evidence type="ECO:0000259" key="3">
    <source>
        <dbReference type="PROSITE" id="PS50883"/>
    </source>
</evidence>
<dbReference type="Gene3D" id="3.30.70.270">
    <property type="match status" value="1"/>
</dbReference>
<sequence>MSSRSPNIWRFSLTWRVIALTSLLLLGLATLFTFVSRNNLIQLFEDSRTAYHERQIGEIQLALSRSADALRQLAALVAASAPLGSALVEGDPELVADAFSAEWPALQLETGIDELRVFAADGRNMATWGEGLIDDTPFAEEWAKQVIDTEQPLTELRCALTCQQYAAVPILVNGKSLGTVVASRSLIDVIRQTKQVSGSDVALMIADTLTPLSVAPERNIEPWSGHLVALTQYRNTLPIIQYAAKQASLKRLTSAPLQLAYQQGSYEIMAYRLTEATQLDNQSYLLLISDVSAQLAVINRNTRNFLLIAVAGWLAAELLLLFILWKPTARLRRLSRVLPALAERGFDTVRAKIPRPRHRFADEIDVMETTTLDLSDQLESLEQTVYSRSKELAERIQELARERDFIGSLLDTAEVFILAKDGEGRITLANEHAQTVLGLDQNALLGKCFDEFFKSNTAMSIGDSALLLDAASPNSVYRQIEETTLFIQNKQPCTIAWSHAILNNAPDGISTSISVGLDITARKLAESRLTWLVQRDPLTELYNRRYFQEALGKALSVQQSGILLFLDLDQFRDVNELSGHNTGDKLLKLVAKALQREFSYEGVVARLGGDEFALLVEGIDTEQGIAIAKRINQVLEGISLTISGRHHRALASIGIASYPEHGTTPAELMANADMAMYQAKSNGLQRWHLLTTPEDAREQLQNRVYWTECLRHALVNDGFELFVQPIVQLKDGEARHYEVLLRMLDKHGNLISPQHFIPIAEQSGQIIALDRWVLRKSLKLLHAIADRNVSLAVNLSGQTLHDDSLKQYLADELAASGANPHRLILEVTETAAVTDFSIARGVLQGIRELGCRTALDDFGVGFSGFNYLGQLPVDYIKIDGSFIHTLRTSSESQVIVKAIADIANGFNKLTIAEFVDNEALIPMLKEYGITYGQGFYLGRPQPLNKVFDISMKDIHRISSSKKNYS</sequence>
<keyword evidence="1" id="KW-1133">Transmembrane helix</keyword>
<dbReference type="RefSeq" id="WP_147182808.1">
    <property type="nucleotide sequence ID" value="NZ_CP042382.1"/>
</dbReference>
<name>A0A5B8SNA3_9GAMM</name>
<dbReference type="Pfam" id="PF08448">
    <property type="entry name" value="PAS_4"/>
    <property type="match status" value="1"/>
</dbReference>
<feature type="domain" description="GGDEF" evidence="4">
    <location>
        <begin position="559"/>
        <end position="692"/>
    </location>
</feature>
<dbReference type="Proteomes" id="UP000321272">
    <property type="component" value="Chromosome"/>
</dbReference>
<dbReference type="InterPro" id="IPR000160">
    <property type="entry name" value="GGDEF_dom"/>
</dbReference>
<dbReference type="AlphaFoldDB" id="A0A5B8SNA3"/>
<dbReference type="InterPro" id="IPR029150">
    <property type="entry name" value="dCache_3"/>
</dbReference>
<feature type="domain" description="EAL" evidence="3">
    <location>
        <begin position="703"/>
        <end position="954"/>
    </location>
</feature>
<dbReference type="KEGG" id="paur:FGL86_00770"/>
<reference evidence="5 6" key="1">
    <citation type="submission" date="2019-06" db="EMBL/GenBank/DDBJ databases">
        <title>Genome analyses of bacteria isolated from kimchi.</title>
        <authorList>
            <person name="Lee S."/>
            <person name="Ahn S."/>
            <person name="Roh S."/>
        </authorList>
    </citation>
    <scope>NUCLEOTIDE SEQUENCE [LARGE SCALE GENOMIC DNA]</scope>
    <source>
        <strain evidence="5 6">CBA4606</strain>
    </source>
</reference>
<dbReference type="InterPro" id="IPR013656">
    <property type="entry name" value="PAS_4"/>
</dbReference>
<evidence type="ECO:0000313" key="6">
    <source>
        <dbReference type="Proteomes" id="UP000321272"/>
    </source>
</evidence>
<accession>A0A5B8SNA3</accession>
<dbReference type="PROSITE" id="PS50887">
    <property type="entry name" value="GGDEF"/>
    <property type="match status" value="1"/>
</dbReference>
<dbReference type="SUPFAM" id="SSF55073">
    <property type="entry name" value="Nucleotide cyclase"/>
    <property type="match status" value="1"/>
</dbReference>